<evidence type="ECO:0000256" key="2">
    <source>
        <dbReference type="ARBA" id="ARBA00009508"/>
    </source>
</evidence>
<keyword evidence="11" id="KW-1185">Reference proteome</keyword>
<name>A0A8S1JW76_PARPR</name>
<evidence type="ECO:0000313" key="10">
    <source>
        <dbReference type="EMBL" id="CAD8046892.1"/>
    </source>
</evidence>
<dbReference type="OMA" id="HIAPIGR"/>
<comment type="caution">
    <text evidence="10">The sequence shown here is derived from an EMBL/GenBank/DDBJ whole genome shotgun (WGS) entry which is preliminary data.</text>
</comment>
<dbReference type="AlphaFoldDB" id="A0A8S1JW76"/>
<evidence type="ECO:0000256" key="6">
    <source>
        <dbReference type="ARBA" id="ARBA00022982"/>
    </source>
</evidence>
<evidence type="ECO:0000313" key="9">
    <source>
        <dbReference type="EMBL" id="CAD8044072.1"/>
    </source>
</evidence>
<gene>
    <name evidence="9" type="ORF">PPRIM_AZ9-3.1.T0060154</name>
    <name evidence="10" type="ORF">PPRIM_AZ9-3.1.T0110154</name>
</gene>
<dbReference type="GO" id="GO:0006979">
    <property type="term" value="P:response to oxidative stress"/>
    <property type="evidence" value="ECO:0007669"/>
    <property type="project" value="TreeGrafter"/>
</dbReference>
<keyword evidence="8" id="KW-0472">Membrane</keyword>
<evidence type="ECO:0000256" key="4">
    <source>
        <dbReference type="ARBA" id="ARBA00022660"/>
    </source>
</evidence>
<accession>A0A8S1JW76</accession>
<evidence type="ECO:0000256" key="5">
    <source>
        <dbReference type="ARBA" id="ARBA00022792"/>
    </source>
</evidence>
<dbReference type="EMBL" id="CAJJDM010000008">
    <property type="protein sequence ID" value="CAD8046892.1"/>
    <property type="molecule type" value="Genomic_DNA"/>
</dbReference>
<keyword evidence="7" id="KW-0496">Mitochondrion</keyword>
<evidence type="ECO:0000256" key="1">
    <source>
        <dbReference type="ARBA" id="ARBA00004443"/>
    </source>
</evidence>
<evidence type="ECO:0000256" key="7">
    <source>
        <dbReference type="ARBA" id="ARBA00023128"/>
    </source>
</evidence>
<sequence length="173" mass="20500">MNQNQNFQNNLNLFPEIGTHGARGKQYGGNNITMRGTEIFEGLTSGRPSKNIIQAHFKVLRFYRKVCRLIPFLLRIHDLEVTCNSQQAMLNVANVIRKRAYLRDPDAVDRWVYRGYELLYQAEWHMLNRDHLFQYFANQNRSDAGYSYLENQKLKGKSEFLKDFYIGNKTYEY</sequence>
<dbReference type="PANTHER" id="PTHR12964">
    <property type="entry name" value="NADH-UBIQUINONE OXIDOREDUCTASE B14 SUBUNIT"/>
    <property type="match status" value="1"/>
</dbReference>
<evidence type="ECO:0000256" key="8">
    <source>
        <dbReference type="ARBA" id="ARBA00023136"/>
    </source>
</evidence>
<organism evidence="10 11">
    <name type="scientific">Paramecium primaurelia</name>
    <dbReference type="NCBI Taxonomy" id="5886"/>
    <lineage>
        <taxon>Eukaryota</taxon>
        <taxon>Sar</taxon>
        <taxon>Alveolata</taxon>
        <taxon>Ciliophora</taxon>
        <taxon>Intramacronucleata</taxon>
        <taxon>Oligohymenophorea</taxon>
        <taxon>Peniculida</taxon>
        <taxon>Parameciidae</taxon>
        <taxon>Paramecium</taxon>
    </lineage>
</organism>
<keyword evidence="5" id="KW-0999">Mitochondrion inner membrane</keyword>
<dbReference type="InterPro" id="IPR016488">
    <property type="entry name" value="NADH_Ub_cplx-1_asu_su-6"/>
</dbReference>
<dbReference type="PANTHER" id="PTHR12964:SF0">
    <property type="entry name" value="NADH DEHYDROGENASE [UBIQUINONE] 1 ALPHA SUBCOMPLEX SUBUNIT 6"/>
    <property type="match status" value="1"/>
</dbReference>
<reference evidence="10" key="1">
    <citation type="submission" date="2021-01" db="EMBL/GenBank/DDBJ databases">
        <authorList>
            <consortium name="Genoscope - CEA"/>
            <person name="William W."/>
        </authorList>
    </citation>
    <scope>NUCLEOTIDE SEQUENCE</scope>
</reference>
<keyword evidence="6" id="KW-0249">Electron transport</keyword>
<comment type="subcellular location">
    <subcellularLocation>
        <location evidence="1">Mitochondrion inner membrane</location>
        <topology evidence="1">Peripheral membrane protein</topology>
        <orientation evidence="1">Matrix side</orientation>
    </subcellularLocation>
</comment>
<dbReference type="GO" id="GO:0005743">
    <property type="term" value="C:mitochondrial inner membrane"/>
    <property type="evidence" value="ECO:0007669"/>
    <property type="project" value="UniProtKB-SubCell"/>
</dbReference>
<dbReference type="Proteomes" id="UP000688137">
    <property type="component" value="Unassembled WGS sequence"/>
</dbReference>
<dbReference type="EMBL" id="CAJJDM010000003">
    <property type="protein sequence ID" value="CAD8044072.1"/>
    <property type="molecule type" value="Genomic_DNA"/>
</dbReference>
<comment type="similarity">
    <text evidence="2">Belongs to the complex I LYR family.</text>
</comment>
<keyword evidence="3" id="KW-0813">Transport</keyword>
<keyword evidence="4" id="KW-0679">Respiratory chain</keyword>
<proteinExistence type="inferred from homology"/>
<evidence type="ECO:0000313" key="11">
    <source>
        <dbReference type="Proteomes" id="UP000688137"/>
    </source>
</evidence>
<protein>
    <submittedName>
        <fullName evidence="10">Uncharacterized protein</fullName>
    </submittedName>
</protein>
<evidence type="ECO:0000256" key="3">
    <source>
        <dbReference type="ARBA" id="ARBA00022448"/>
    </source>
</evidence>